<sequence length="390" mass="40803">MKQRLHVATAATLFLGVGACGGVSPSFTPIGAELPGLTRAEQESFTEGKTVFATPEDVDEGLGPVFNGRSCGECHSAGGVGGAGEDLVLSRVTRIGAGAGARYSDLVELGGPVLQRRTIDELEPGHSIPAEVVPPGAEHVSRRITTPLFGAGLIEAIPDSEILKNIKSGDPDGITGVANYATSPFTGLRQVGRFGWKSQVATLEHFSADAYLNEMGITTPTFSLDLLPQGKALYDVVPEPEDDGGDVQVFATFMRLLAAPDPAPATVTSARGSQVFTKIRCAACHIPTLRTGTSSVAALSNRPVNLFSDLLTHDLGMGDGVVQGSADGDHFRTAPLWGLRLRKFFLHDGRATTVDAAIRAHGGEASAAAQRYANLSATDRADLLEFLGTL</sequence>
<feature type="domain" description="Cytochrome c" evidence="6">
    <location>
        <begin position="267"/>
        <end position="390"/>
    </location>
</feature>
<dbReference type="PROSITE" id="PS51007">
    <property type="entry name" value="CYTC"/>
    <property type="match status" value="2"/>
</dbReference>
<dbReference type="InterPro" id="IPR009056">
    <property type="entry name" value="Cyt_c-like_dom"/>
</dbReference>
<keyword evidence="8" id="KW-1185">Reference proteome</keyword>
<dbReference type="GO" id="GO:0046872">
    <property type="term" value="F:metal ion binding"/>
    <property type="evidence" value="ECO:0007669"/>
    <property type="project" value="UniProtKB-KW"/>
</dbReference>
<dbReference type="PROSITE" id="PS51257">
    <property type="entry name" value="PROKAR_LIPOPROTEIN"/>
    <property type="match status" value="1"/>
</dbReference>
<feature type="domain" description="Cytochrome c" evidence="6">
    <location>
        <begin position="43"/>
        <end position="185"/>
    </location>
</feature>
<proteinExistence type="predicted"/>
<dbReference type="SUPFAM" id="SSF46626">
    <property type="entry name" value="Cytochrome c"/>
    <property type="match status" value="1"/>
</dbReference>
<evidence type="ECO:0000256" key="3">
    <source>
        <dbReference type="ARBA" id="ARBA00023004"/>
    </source>
</evidence>
<name>A0A7W9SLL0_ARMRO</name>
<reference evidence="7 8" key="1">
    <citation type="submission" date="2020-08" db="EMBL/GenBank/DDBJ databases">
        <title>Genomic Encyclopedia of Type Strains, Phase IV (KMG-IV): sequencing the most valuable type-strain genomes for metagenomic binning, comparative biology and taxonomic classification.</title>
        <authorList>
            <person name="Goeker M."/>
        </authorList>
    </citation>
    <scope>NUCLEOTIDE SEQUENCE [LARGE SCALE GENOMIC DNA]</scope>
    <source>
        <strain evidence="7 8">DSM 23562</strain>
    </source>
</reference>
<accession>A0A7W9SLL0</accession>
<evidence type="ECO:0000256" key="2">
    <source>
        <dbReference type="ARBA" id="ARBA00022723"/>
    </source>
</evidence>
<dbReference type="AlphaFoldDB" id="A0A7W9SLL0"/>
<dbReference type="RefSeq" id="WP_184192529.1">
    <property type="nucleotide sequence ID" value="NZ_JACHGW010000001.1"/>
</dbReference>
<protein>
    <submittedName>
        <fullName evidence="7">CxxC motif-containing protein (DUF1111 family)</fullName>
    </submittedName>
</protein>
<dbReference type="PANTHER" id="PTHR30600">
    <property type="entry name" value="CYTOCHROME C PEROXIDASE-RELATED"/>
    <property type="match status" value="1"/>
</dbReference>
<evidence type="ECO:0000313" key="7">
    <source>
        <dbReference type="EMBL" id="MBB6048907.1"/>
    </source>
</evidence>
<organism evidence="7 8">
    <name type="scientific">Armatimonas rosea</name>
    <dbReference type="NCBI Taxonomy" id="685828"/>
    <lineage>
        <taxon>Bacteria</taxon>
        <taxon>Bacillati</taxon>
        <taxon>Armatimonadota</taxon>
        <taxon>Armatimonadia</taxon>
        <taxon>Armatimonadales</taxon>
        <taxon>Armatimonadaceae</taxon>
        <taxon>Armatimonas</taxon>
    </lineage>
</organism>
<evidence type="ECO:0000259" key="6">
    <source>
        <dbReference type="PROSITE" id="PS51007"/>
    </source>
</evidence>
<keyword evidence="1 4" id="KW-0349">Heme</keyword>
<keyword evidence="3 4" id="KW-0408">Iron</keyword>
<dbReference type="PANTHER" id="PTHR30600:SF4">
    <property type="entry name" value="CYTOCHROME C DOMAIN-CONTAINING PROTEIN"/>
    <property type="match status" value="1"/>
</dbReference>
<evidence type="ECO:0000256" key="5">
    <source>
        <dbReference type="SAM" id="SignalP"/>
    </source>
</evidence>
<feature type="signal peptide" evidence="5">
    <location>
        <begin position="1"/>
        <end position="19"/>
    </location>
</feature>
<dbReference type="GO" id="GO:0020037">
    <property type="term" value="F:heme binding"/>
    <property type="evidence" value="ECO:0007669"/>
    <property type="project" value="InterPro"/>
</dbReference>
<dbReference type="InterPro" id="IPR051395">
    <property type="entry name" value="Cytochrome_c_Peroxidase/MauG"/>
</dbReference>
<dbReference type="Gene3D" id="1.10.760.10">
    <property type="entry name" value="Cytochrome c-like domain"/>
    <property type="match status" value="1"/>
</dbReference>
<dbReference type="GO" id="GO:0004130">
    <property type="term" value="F:cytochrome-c peroxidase activity"/>
    <property type="evidence" value="ECO:0007669"/>
    <property type="project" value="TreeGrafter"/>
</dbReference>
<dbReference type="GO" id="GO:0009055">
    <property type="term" value="F:electron transfer activity"/>
    <property type="evidence" value="ECO:0007669"/>
    <property type="project" value="InterPro"/>
</dbReference>
<evidence type="ECO:0000256" key="1">
    <source>
        <dbReference type="ARBA" id="ARBA00022617"/>
    </source>
</evidence>
<dbReference type="InterPro" id="IPR010538">
    <property type="entry name" value="DHOR"/>
</dbReference>
<keyword evidence="5" id="KW-0732">Signal</keyword>
<feature type="chain" id="PRO_5030802399" evidence="5">
    <location>
        <begin position="20"/>
        <end position="390"/>
    </location>
</feature>
<gene>
    <name evidence="7" type="ORF">HNQ39_000669</name>
</gene>
<keyword evidence="2 4" id="KW-0479">Metal-binding</keyword>
<evidence type="ECO:0000313" key="8">
    <source>
        <dbReference type="Proteomes" id="UP000520814"/>
    </source>
</evidence>
<evidence type="ECO:0000256" key="4">
    <source>
        <dbReference type="PROSITE-ProRule" id="PRU00433"/>
    </source>
</evidence>
<dbReference type="Pfam" id="PF06537">
    <property type="entry name" value="DHOR"/>
    <property type="match status" value="1"/>
</dbReference>
<comment type="caution">
    <text evidence="7">The sequence shown here is derived from an EMBL/GenBank/DDBJ whole genome shotgun (WGS) entry which is preliminary data.</text>
</comment>
<dbReference type="InterPro" id="IPR036909">
    <property type="entry name" value="Cyt_c-like_dom_sf"/>
</dbReference>
<dbReference type="Proteomes" id="UP000520814">
    <property type="component" value="Unassembled WGS sequence"/>
</dbReference>
<dbReference type="EMBL" id="JACHGW010000001">
    <property type="protein sequence ID" value="MBB6048907.1"/>
    <property type="molecule type" value="Genomic_DNA"/>
</dbReference>